<feature type="signal peptide" evidence="2">
    <location>
        <begin position="1"/>
        <end position="16"/>
    </location>
</feature>
<dbReference type="GO" id="GO:0062129">
    <property type="term" value="C:chitin-based extracellular matrix"/>
    <property type="evidence" value="ECO:0007669"/>
    <property type="project" value="TreeGrafter"/>
</dbReference>
<dbReference type="AlphaFoldDB" id="A0A7R8WHJ1"/>
<dbReference type="PROSITE" id="PS00233">
    <property type="entry name" value="CHIT_BIND_RR_1"/>
    <property type="match status" value="1"/>
</dbReference>
<feature type="compositionally biased region" description="Polar residues" evidence="1">
    <location>
        <begin position="143"/>
        <end position="159"/>
    </location>
</feature>
<sequence length="301" mass="33633">MKVLIVLACVATLASAAVIQGREQSARDQRARILKATQQQTVDGSYGFAFQADNGQARNEISNNGVVEGSYTYVDENGISRTVNYRAGPDGFQADSELIPKPPQPLPVHGQPAPHRPAPHRPAPHRPAPREIEDIPQFFPSSSQAEAPRFEQQNRQTFKQARPIPEPTPIERAQLQQQQRLLQETIANHEAYLNDVASGRIRSAPPQRAREDNINEDFRSVQVPFNFRPEPQFQQQSFRAPASTQPAQFTQPQLQHLPQGFASQQPSRPQSAFPSAHAEGTPFTFQFDQQPGQGFNFFVQN</sequence>
<dbReference type="GO" id="GO:0008010">
    <property type="term" value="F:structural constituent of chitin-based larval cuticle"/>
    <property type="evidence" value="ECO:0007669"/>
    <property type="project" value="TreeGrafter"/>
</dbReference>
<dbReference type="InterPro" id="IPR050468">
    <property type="entry name" value="Cuticle_Struct_Prot"/>
</dbReference>
<name>A0A7R8WHJ1_9CRUS</name>
<gene>
    <name evidence="3" type="ORF">CTOB1V02_LOCUS9647</name>
</gene>
<evidence type="ECO:0000313" key="3">
    <source>
        <dbReference type="EMBL" id="CAD7231804.1"/>
    </source>
</evidence>
<dbReference type="InterPro" id="IPR000618">
    <property type="entry name" value="Insect_cuticle"/>
</dbReference>
<dbReference type="EMBL" id="OB663886">
    <property type="protein sequence ID" value="CAD7231804.1"/>
    <property type="molecule type" value="Genomic_DNA"/>
</dbReference>
<dbReference type="PROSITE" id="PS51155">
    <property type="entry name" value="CHIT_BIND_RR_2"/>
    <property type="match status" value="1"/>
</dbReference>
<dbReference type="Pfam" id="PF00379">
    <property type="entry name" value="Chitin_bind_4"/>
    <property type="match status" value="1"/>
</dbReference>
<evidence type="ECO:0000256" key="1">
    <source>
        <dbReference type="SAM" id="MobiDB-lite"/>
    </source>
</evidence>
<keyword evidence="2" id="KW-0732">Signal</keyword>
<feature type="compositionally biased region" description="Polar residues" evidence="1">
    <location>
        <begin position="259"/>
        <end position="273"/>
    </location>
</feature>
<feature type="region of interest" description="Disordered" evidence="1">
    <location>
        <begin position="259"/>
        <end position="286"/>
    </location>
</feature>
<reference evidence="3" key="1">
    <citation type="submission" date="2020-11" db="EMBL/GenBank/DDBJ databases">
        <authorList>
            <person name="Tran Van P."/>
        </authorList>
    </citation>
    <scope>NUCLEOTIDE SEQUENCE</scope>
</reference>
<feature type="chain" id="PRO_5043377750" evidence="2">
    <location>
        <begin position="17"/>
        <end position="301"/>
    </location>
</feature>
<dbReference type="PANTHER" id="PTHR10380">
    <property type="entry name" value="CUTICLE PROTEIN"/>
    <property type="match status" value="1"/>
</dbReference>
<dbReference type="InterPro" id="IPR031311">
    <property type="entry name" value="CHIT_BIND_RR_consensus"/>
</dbReference>
<dbReference type="OrthoDB" id="6362474at2759"/>
<accession>A0A7R8WHJ1</accession>
<organism evidence="3">
    <name type="scientific">Cyprideis torosa</name>
    <dbReference type="NCBI Taxonomy" id="163714"/>
    <lineage>
        <taxon>Eukaryota</taxon>
        <taxon>Metazoa</taxon>
        <taxon>Ecdysozoa</taxon>
        <taxon>Arthropoda</taxon>
        <taxon>Crustacea</taxon>
        <taxon>Oligostraca</taxon>
        <taxon>Ostracoda</taxon>
        <taxon>Podocopa</taxon>
        <taxon>Podocopida</taxon>
        <taxon>Cytherocopina</taxon>
        <taxon>Cytheroidea</taxon>
        <taxon>Cytherideidae</taxon>
        <taxon>Cyprideis</taxon>
    </lineage>
</organism>
<dbReference type="PRINTS" id="PR00947">
    <property type="entry name" value="CUTICLE"/>
</dbReference>
<dbReference type="PANTHER" id="PTHR10380:SF160">
    <property type="entry name" value="CUTICULAR PROTEIN 100A"/>
    <property type="match status" value="1"/>
</dbReference>
<evidence type="ECO:0000256" key="2">
    <source>
        <dbReference type="SAM" id="SignalP"/>
    </source>
</evidence>
<feature type="region of interest" description="Disordered" evidence="1">
    <location>
        <begin position="143"/>
        <end position="166"/>
    </location>
</feature>
<feature type="region of interest" description="Disordered" evidence="1">
    <location>
        <begin position="87"/>
        <end position="131"/>
    </location>
</feature>
<protein>
    <submittedName>
        <fullName evidence="3">Uncharacterized protein</fullName>
    </submittedName>
</protein>
<proteinExistence type="predicted"/>